<dbReference type="InterPro" id="IPR003010">
    <property type="entry name" value="C-N_Hydrolase"/>
</dbReference>
<sequence length="294" mass="33220">MKEVTIAVCQFRIELVGKFGDFQKQVEQLLNQVPAHADYILFPELLTFGLIGTFEGHKQFTTADFTKLDEFTDKYKELFSVYAKERNQVIIGGSHLEKRGDQFFNIAYIFKPNGTYVEHKKTHIFPAEGEWKTAEGDELEVFDIGPAKIGVAICYEAEIPEISRILSLKGAEIIFCPSYTFTEAGFWRVRHCAQARAIENQVYFVHCPTVGEPGAPVQRGYGKSSIISPCDLAWNANGVVAEAELNAHTVITGTVDIDELYRNRKAGAATTFNDRTRRADLYKEYNLFGEKIHQ</sequence>
<evidence type="ECO:0000259" key="1">
    <source>
        <dbReference type="PROSITE" id="PS50263"/>
    </source>
</evidence>
<dbReference type="SUPFAM" id="SSF56317">
    <property type="entry name" value="Carbon-nitrogen hydrolase"/>
    <property type="match status" value="1"/>
</dbReference>
<dbReference type="GO" id="GO:0016787">
    <property type="term" value="F:hydrolase activity"/>
    <property type="evidence" value="ECO:0007669"/>
    <property type="project" value="UniProtKB-KW"/>
</dbReference>
<dbReference type="CDD" id="cd07574">
    <property type="entry name" value="nitrilase_Rim1_like"/>
    <property type="match status" value="1"/>
</dbReference>
<evidence type="ECO:0000313" key="2">
    <source>
        <dbReference type="EMBL" id="RQW73514.1"/>
    </source>
</evidence>
<dbReference type="EMBL" id="RRCT01000019">
    <property type="protein sequence ID" value="RQW73514.1"/>
    <property type="molecule type" value="Genomic_DNA"/>
</dbReference>
<keyword evidence="3" id="KW-1185">Reference proteome</keyword>
<dbReference type="RefSeq" id="WP_124766376.1">
    <property type="nucleotide sequence ID" value="NZ_JAFBDY010000018.1"/>
</dbReference>
<protein>
    <submittedName>
        <fullName evidence="2">Amidohydrolase</fullName>
    </submittedName>
</protein>
<dbReference type="Gene3D" id="3.60.110.10">
    <property type="entry name" value="Carbon-nitrogen hydrolase"/>
    <property type="match status" value="1"/>
</dbReference>
<gene>
    <name evidence="2" type="ORF">EBB45_16130</name>
</gene>
<evidence type="ECO:0000313" key="3">
    <source>
        <dbReference type="Proteomes" id="UP000274033"/>
    </source>
</evidence>
<accession>A0A3N9UAG9</accession>
<dbReference type="PROSITE" id="PS50263">
    <property type="entry name" value="CN_HYDROLASE"/>
    <property type="match status" value="1"/>
</dbReference>
<dbReference type="Pfam" id="PF00795">
    <property type="entry name" value="CN_hydrolase"/>
    <property type="match status" value="1"/>
</dbReference>
<comment type="caution">
    <text evidence="2">The sequence shown here is derived from an EMBL/GenBank/DDBJ whole genome shotgun (WGS) entry which is preliminary data.</text>
</comment>
<dbReference type="InterPro" id="IPR036526">
    <property type="entry name" value="C-N_Hydrolase_sf"/>
</dbReference>
<keyword evidence="2" id="KW-0378">Hydrolase</keyword>
<dbReference type="AlphaFoldDB" id="A0A3N9UAG9"/>
<reference evidence="2 3" key="1">
    <citation type="journal article" date="2013" name="J. Microbiol.">
        <title>Lysinibacillus chungkukjangi sp. nov., isolated from Chungkukjang, Korean fermented soybean food.</title>
        <authorList>
            <person name="Kim S.J."/>
            <person name="Jang Y.H."/>
            <person name="Hamada M."/>
            <person name="Ahn J.H."/>
            <person name="Weon H.Y."/>
            <person name="Suzuki K."/>
            <person name="Whang K.S."/>
            <person name="Kwon S.W."/>
        </authorList>
    </citation>
    <scope>NUCLEOTIDE SEQUENCE [LARGE SCALE GENOMIC DNA]</scope>
    <source>
        <strain evidence="2 3">MCCC 1A12701</strain>
    </source>
</reference>
<dbReference type="Proteomes" id="UP000274033">
    <property type="component" value="Unassembled WGS sequence"/>
</dbReference>
<dbReference type="PANTHER" id="PTHR23088">
    <property type="entry name" value="NITRILASE-RELATED"/>
    <property type="match status" value="1"/>
</dbReference>
<organism evidence="2 3">
    <name type="scientific">Lysinibacillus composti</name>
    <dbReference type="NCBI Taxonomy" id="720633"/>
    <lineage>
        <taxon>Bacteria</taxon>
        <taxon>Bacillati</taxon>
        <taxon>Bacillota</taxon>
        <taxon>Bacilli</taxon>
        <taxon>Bacillales</taxon>
        <taxon>Bacillaceae</taxon>
        <taxon>Lysinibacillus</taxon>
    </lineage>
</organism>
<feature type="domain" description="CN hydrolase" evidence="1">
    <location>
        <begin position="4"/>
        <end position="257"/>
    </location>
</feature>
<name>A0A3N9UAG9_9BACI</name>
<dbReference type="PANTHER" id="PTHR23088:SF50">
    <property type="entry name" value="HYDROLASE YHCX"/>
    <property type="match status" value="1"/>
</dbReference>
<dbReference type="OrthoDB" id="9811121at2"/>
<proteinExistence type="predicted"/>